<dbReference type="Proteomes" id="UP001153954">
    <property type="component" value="Unassembled WGS sequence"/>
</dbReference>
<keyword evidence="3" id="KW-1185">Reference proteome</keyword>
<proteinExistence type="predicted"/>
<feature type="compositionally biased region" description="Basic and acidic residues" evidence="1">
    <location>
        <begin position="7"/>
        <end position="26"/>
    </location>
</feature>
<organism evidence="2 3">
    <name type="scientific">Euphydryas editha</name>
    <name type="common">Edith's checkerspot</name>
    <dbReference type="NCBI Taxonomy" id="104508"/>
    <lineage>
        <taxon>Eukaryota</taxon>
        <taxon>Metazoa</taxon>
        <taxon>Ecdysozoa</taxon>
        <taxon>Arthropoda</taxon>
        <taxon>Hexapoda</taxon>
        <taxon>Insecta</taxon>
        <taxon>Pterygota</taxon>
        <taxon>Neoptera</taxon>
        <taxon>Endopterygota</taxon>
        <taxon>Lepidoptera</taxon>
        <taxon>Glossata</taxon>
        <taxon>Ditrysia</taxon>
        <taxon>Papilionoidea</taxon>
        <taxon>Nymphalidae</taxon>
        <taxon>Nymphalinae</taxon>
        <taxon>Euphydryas</taxon>
    </lineage>
</organism>
<evidence type="ECO:0000313" key="2">
    <source>
        <dbReference type="EMBL" id="CAH2092515.1"/>
    </source>
</evidence>
<gene>
    <name evidence="2" type="ORF">EEDITHA_LOCUS8268</name>
</gene>
<name>A0AAU9TZL5_EUPED</name>
<reference evidence="2" key="1">
    <citation type="submission" date="2022-03" db="EMBL/GenBank/DDBJ databases">
        <authorList>
            <person name="Tunstrom K."/>
        </authorList>
    </citation>
    <scope>NUCLEOTIDE SEQUENCE</scope>
</reference>
<dbReference type="AlphaFoldDB" id="A0AAU9TZL5"/>
<protein>
    <submittedName>
        <fullName evidence="2">Uncharacterized protein</fullName>
    </submittedName>
</protein>
<sequence>MEGNIGDAERDRGLAVEHSAAEGDGDRARYSMMVRCASQSSLDESSQRREAGEGAGAQHAAQLLDALARLRRDDVLCDVRLQVPPGQAHPTCSYCFFFIKLNHG</sequence>
<accession>A0AAU9TZL5</accession>
<evidence type="ECO:0000256" key="1">
    <source>
        <dbReference type="SAM" id="MobiDB-lite"/>
    </source>
</evidence>
<comment type="caution">
    <text evidence="2">The sequence shown here is derived from an EMBL/GenBank/DDBJ whole genome shotgun (WGS) entry which is preliminary data.</text>
</comment>
<feature type="region of interest" description="Disordered" evidence="1">
    <location>
        <begin position="1"/>
        <end position="26"/>
    </location>
</feature>
<dbReference type="EMBL" id="CAKOGL010000012">
    <property type="protein sequence ID" value="CAH2092515.1"/>
    <property type="molecule type" value="Genomic_DNA"/>
</dbReference>
<evidence type="ECO:0000313" key="3">
    <source>
        <dbReference type="Proteomes" id="UP001153954"/>
    </source>
</evidence>